<dbReference type="Pfam" id="PF00805">
    <property type="entry name" value="Pentapeptide"/>
    <property type="match status" value="1"/>
</dbReference>
<dbReference type="Gene3D" id="1.10.287.70">
    <property type="match status" value="1"/>
</dbReference>
<evidence type="ECO:0000256" key="1">
    <source>
        <dbReference type="SAM" id="Phobius"/>
    </source>
</evidence>
<dbReference type="EMBL" id="CP136522">
    <property type="protein sequence ID" value="WOT05694.1"/>
    <property type="molecule type" value="Genomic_DNA"/>
</dbReference>
<keyword evidence="1" id="KW-1133">Transmembrane helix</keyword>
<dbReference type="InterPro" id="IPR013099">
    <property type="entry name" value="K_chnl_dom"/>
</dbReference>
<keyword evidence="1" id="KW-0472">Membrane</keyword>
<name>A0ABZ0K118_9GAMM</name>
<dbReference type="PANTHER" id="PTHR14136">
    <property type="entry name" value="BTB_POZ DOMAIN-CONTAINING PROTEIN KCTD9"/>
    <property type="match status" value="1"/>
</dbReference>
<feature type="transmembrane region" description="Helical" evidence="1">
    <location>
        <begin position="235"/>
        <end position="253"/>
    </location>
</feature>
<proteinExistence type="predicted"/>
<dbReference type="Proteomes" id="UP001529491">
    <property type="component" value="Chromosome"/>
</dbReference>
<keyword evidence="4" id="KW-1185">Reference proteome</keyword>
<evidence type="ECO:0000313" key="3">
    <source>
        <dbReference type="EMBL" id="WOT05694.1"/>
    </source>
</evidence>
<dbReference type="Pfam" id="PF07885">
    <property type="entry name" value="Ion_trans_2"/>
    <property type="match status" value="1"/>
</dbReference>
<dbReference type="InterPro" id="IPR051082">
    <property type="entry name" value="Pentapeptide-BTB/POZ_domain"/>
</dbReference>
<feature type="transmembrane region" description="Helical" evidence="1">
    <location>
        <begin position="274"/>
        <end position="294"/>
    </location>
</feature>
<gene>
    <name evidence="3" type="ORF">RGE70_02370</name>
</gene>
<protein>
    <submittedName>
        <fullName evidence="3">Ion channel</fullName>
    </submittedName>
</protein>
<accession>A0ABZ0K118</accession>
<sequence>MPHSPNTAQTCRYHEGHSHTCHEPAGDSGLCYWHDPKIIKNNPEDIQRLEQYARRGGQLRGISLNHAKLAGVDLVRHHKKQGYDLSHAELYRADLSGAHLFNINFSHASLMKANLRDANLHCANLIDCNLLGVKWTESKIENMLTGNVLRQEKLAIMAEKQGNIDTAMDYFEQAEEIYRDLRKAAEREGLFAISGDYIRKELTMRRHQMPKRCLKRLTSKAIDLFCGYGEAPLRVIGFSLALILFSAILYFFTGLNFSGELHQFNLNHSFTDNIIVFLNCIYYSVVTFTTLGYGDFTPVGIARAIAAFEAFTGSFTIALFVVVFVKKMTR</sequence>
<dbReference type="InterPro" id="IPR001646">
    <property type="entry name" value="5peptide_repeat"/>
</dbReference>
<reference evidence="3 4" key="1">
    <citation type="submission" date="2023-10" db="EMBL/GenBank/DDBJ databases">
        <title>Complete genome sequence of Shewanella sp. DAU334.</title>
        <authorList>
            <person name="Lee Y.-S."/>
            <person name="Jeong H.-R."/>
            <person name="Hwang E.-J."/>
            <person name="Choi Y.-L."/>
            <person name="Kim G.-D."/>
        </authorList>
    </citation>
    <scope>NUCLEOTIDE SEQUENCE [LARGE SCALE GENOMIC DNA]</scope>
    <source>
        <strain evidence="3 4">DAU334</strain>
    </source>
</reference>
<dbReference type="Gene3D" id="2.160.20.80">
    <property type="entry name" value="E3 ubiquitin-protein ligase SopA"/>
    <property type="match status" value="1"/>
</dbReference>
<organism evidence="3 4">
    <name type="scientific">Shewanella youngdeokensis</name>
    <dbReference type="NCBI Taxonomy" id="2999068"/>
    <lineage>
        <taxon>Bacteria</taxon>
        <taxon>Pseudomonadati</taxon>
        <taxon>Pseudomonadota</taxon>
        <taxon>Gammaproteobacteria</taxon>
        <taxon>Alteromonadales</taxon>
        <taxon>Shewanellaceae</taxon>
        <taxon>Shewanella</taxon>
    </lineage>
</organism>
<dbReference type="PANTHER" id="PTHR14136:SF17">
    <property type="entry name" value="BTB_POZ DOMAIN-CONTAINING PROTEIN KCTD9"/>
    <property type="match status" value="1"/>
</dbReference>
<dbReference type="SUPFAM" id="SSF141571">
    <property type="entry name" value="Pentapeptide repeat-like"/>
    <property type="match status" value="1"/>
</dbReference>
<dbReference type="RefSeq" id="WP_375087889.1">
    <property type="nucleotide sequence ID" value="NZ_CP136522.1"/>
</dbReference>
<evidence type="ECO:0000259" key="2">
    <source>
        <dbReference type="Pfam" id="PF07885"/>
    </source>
</evidence>
<feature type="transmembrane region" description="Helical" evidence="1">
    <location>
        <begin position="300"/>
        <end position="325"/>
    </location>
</feature>
<feature type="domain" description="Potassium channel" evidence="2">
    <location>
        <begin position="241"/>
        <end position="329"/>
    </location>
</feature>
<dbReference type="SUPFAM" id="SSF81324">
    <property type="entry name" value="Voltage-gated potassium channels"/>
    <property type="match status" value="1"/>
</dbReference>
<evidence type="ECO:0000313" key="4">
    <source>
        <dbReference type="Proteomes" id="UP001529491"/>
    </source>
</evidence>
<keyword evidence="1" id="KW-0812">Transmembrane</keyword>